<dbReference type="PANTHER" id="PTHR43150">
    <property type="entry name" value="HYPERKINETIC, ISOFORM M"/>
    <property type="match status" value="1"/>
</dbReference>
<evidence type="ECO:0000313" key="5">
    <source>
        <dbReference type="EMBL" id="CAI2373148.1"/>
    </source>
</evidence>
<evidence type="ECO:0000256" key="1">
    <source>
        <dbReference type="ARBA" id="ARBA00006515"/>
    </source>
</evidence>
<evidence type="ECO:0000259" key="4">
    <source>
        <dbReference type="Pfam" id="PF00248"/>
    </source>
</evidence>
<organism evidence="5 6">
    <name type="scientific">Euplotes crassus</name>
    <dbReference type="NCBI Taxonomy" id="5936"/>
    <lineage>
        <taxon>Eukaryota</taxon>
        <taxon>Sar</taxon>
        <taxon>Alveolata</taxon>
        <taxon>Ciliophora</taxon>
        <taxon>Intramacronucleata</taxon>
        <taxon>Spirotrichea</taxon>
        <taxon>Hypotrichia</taxon>
        <taxon>Euplotida</taxon>
        <taxon>Euplotidae</taxon>
        <taxon>Moneuplotes</taxon>
    </lineage>
</organism>
<comment type="similarity">
    <text evidence="1">Belongs to the shaker potassium channel beta subunit family.</text>
</comment>
<dbReference type="InterPro" id="IPR005399">
    <property type="entry name" value="K_chnl_volt-dep_bsu_KCNAB-rel"/>
</dbReference>
<evidence type="ECO:0000256" key="2">
    <source>
        <dbReference type="ARBA" id="ARBA00022857"/>
    </source>
</evidence>
<dbReference type="Proteomes" id="UP001295684">
    <property type="component" value="Unassembled WGS sequence"/>
</dbReference>
<protein>
    <recommendedName>
        <fullName evidence="4">NADP-dependent oxidoreductase domain-containing protein</fullName>
    </recommendedName>
</protein>
<dbReference type="AlphaFoldDB" id="A0AAD2CXE0"/>
<dbReference type="SUPFAM" id="SSF51430">
    <property type="entry name" value="NAD(P)-linked oxidoreductase"/>
    <property type="match status" value="1"/>
</dbReference>
<dbReference type="GO" id="GO:0016491">
    <property type="term" value="F:oxidoreductase activity"/>
    <property type="evidence" value="ECO:0007669"/>
    <property type="project" value="UniProtKB-KW"/>
</dbReference>
<feature type="domain" description="NADP-dependent oxidoreductase" evidence="4">
    <location>
        <begin position="24"/>
        <end position="307"/>
    </location>
</feature>
<dbReference type="EMBL" id="CAMPGE010014480">
    <property type="protein sequence ID" value="CAI2373148.1"/>
    <property type="molecule type" value="Genomic_DNA"/>
</dbReference>
<dbReference type="InterPro" id="IPR036812">
    <property type="entry name" value="NAD(P)_OxRdtase_dom_sf"/>
</dbReference>
<evidence type="ECO:0000313" key="6">
    <source>
        <dbReference type="Proteomes" id="UP001295684"/>
    </source>
</evidence>
<sequence length="362" mass="41556">MESSPSTKMIYRYLGNSGIKVSLLSMGTMLVDYSAENEKTWLECAKYAKEAGVNYFDSAEMYGYGKGDELLGRAIKENEWRREDLVIAVKVFFGNNVNAIGLSRKKIIEATKSSLKRMDLEYCDIVYAHTFDPETPLEETCRAFNWLIKKGYALYWGTSSWPEDLIMKAIKLCDEKGWDRPIVEQYKVEKGYERLSKEYGYGFAARSSLASGILSGKYNNDTIPKDSRFGKNESLKEIAWLKYFPEETKDETLEALKKFSDLAEENKATPSQLALAWITSNKDIHTCIFGASSLDQCKENLDSLETTVNWNEDLEKKVNEIFKNQPIPGFDAKKWSLMPPRRDQRLNLELKLGEIQYKSDYV</sequence>
<gene>
    <name evidence="5" type="ORF">ECRASSUSDP1_LOCUS14488</name>
</gene>
<name>A0AAD2CXE0_EUPCR</name>
<dbReference type="InterPro" id="IPR023210">
    <property type="entry name" value="NADP_OxRdtase_dom"/>
</dbReference>
<dbReference type="PANTHER" id="PTHR43150:SF2">
    <property type="entry name" value="HYPERKINETIC, ISOFORM M"/>
    <property type="match status" value="1"/>
</dbReference>
<dbReference type="Gene3D" id="3.20.20.100">
    <property type="entry name" value="NADP-dependent oxidoreductase domain"/>
    <property type="match status" value="1"/>
</dbReference>
<keyword evidence="6" id="KW-1185">Reference proteome</keyword>
<dbReference type="Pfam" id="PF00248">
    <property type="entry name" value="Aldo_ket_red"/>
    <property type="match status" value="1"/>
</dbReference>
<keyword evidence="3" id="KW-0560">Oxidoreductase</keyword>
<reference evidence="5" key="1">
    <citation type="submission" date="2023-07" db="EMBL/GenBank/DDBJ databases">
        <authorList>
            <consortium name="AG Swart"/>
            <person name="Singh M."/>
            <person name="Singh A."/>
            <person name="Seah K."/>
            <person name="Emmerich C."/>
        </authorList>
    </citation>
    <scope>NUCLEOTIDE SEQUENCE</scope>
    <source>
        <strain evidence="5">DP1</strain>
    </source>
</reference>
<keyword evidence="2" id="KW-0521">NADP</keyword>
<evidence type="ECO:0000256" key="3">
    <source>
        <dbReference type="ARBA" id="ARBA00023002"/>
    </source>
</evidence>
<accession>A0AAD2CXE0</accession>
<proteinExistence type="inferred from homology"/>
<comment type="caution">
    <text evidence="5">The sequence shown here is derived from an EMBL/GenBank/DDBJ whole genome shotgun (WGS) entry which is preliminary data.</text>
</comment>